<dbReference type="GO" id="GO:0008270">
    <property type="term" value="F:zinc ion binding"/>
    <property type="evidence" value="ECO:0007669"/>
    <property type="project" value="UniProtKB-KW"/>
</dbReference>
<dbReference type="GO" id="GO:0000786">
    <property type="term" value="C:nucleosome"/>
    <property type="evidence" value="ECO:0007669"/>
    <property type="project" value="EnsemblFungi"/>
</dbReference>
<feature type="site" description="Histone H3K4me3 binding" evidence="13">
    <location>
        <position position="247"/>
    </location>
</feature>
<dbReference type="GO" id="GO:0005634">
    <property type="term" value="C:nucleus"/>
    <property type="evidence" value="ECO:0007669"/>
    <property type="project" value="UniProtKB-SubCell"/>
</dbReference>
<dbReference type="InterPro" id="IPR011011">
    <property type="entry name" value="Znf_FYVE_PHD"/>
</dbReference>
<evidence type="ECO:0000256" key="15">
    <source>
        <dbReference type="PROSITE-ProRule" id="PRU00146"/>
    </source>
</evidence>
<sequence length="282" mass="31684">MDPSLVLEETVQDISNLQSEFKHLYEEIQASDWKEFDDHKSYLQKDSQLQKFVKQHGSTTEAPNEKATSDEIRDGISKCKGVQQTKCELANTALFLVARHLRKLEKSISILEEDGVLAPAENEDGESSNTELSRESSVLSAVGLNSTTDKKKRTASSSSSGPTLKRKKQSRTSSLQRGQLGTDGPSENKSNNSVVNTPGRDLDLYNDELFANTNDNDEEDKTLYCFCQSVSYGEMVACDGPNCKYEWFHYGCVNLKEPPKGLWYCPDCRQEMAKKNLKKKRS</sequence>
<feature type="binding site" evidence="14">
    <location>
        <position position="252"/>
    </location>
    <ligand>
        <name>Zn(2+)</name>
        <dbReference type="ChEBI" id="CHEBI:29105"/>
        <label>1</label>
    </ligand>
</feature>
<dbReference type="OrthoDB" id="5411773at2759"/>
<feature type="binding site" evidence="14">
    <location>
        <position position="238"/>
    </location>
    <ligand>
        <name>Zn(2+)</name>
        <dbReference type="ChEBI" id="CHEBI:29105"/>
        <label>2</label>
    </ligand>
</feature>
<dbReference type="PROSITE" id="PS50016">
    <property type="entry name" value="ZF_PHD_2"/>
    <property type="match status" value="1"/>
</dbReference>
<dbReference type="GO" id="GO:0005829">
    <property type="term" value="C:cytosol"/>
    <property type="evidence" value="ECO:0007669"/>
    <property type="project" value="EnsemblFungi"/>
</dbReference>
<dbReference type="SUPFAM" id="SSF57903">
    <property type="entry name" value="FYVE/PHD zinc finger"/>
    <property type="match status" value="1"/>
</dbReference>
<dbReference type="Proteomes" id="UP000001640">
    <property type="component" value="Chromosome 8"/>
</dbReference>
<feature type="site" description="Histone H3K4me3 binding" evidence="13">
    <location>
        <position position="239"/>
    </location>
</feature>
<evidence type="ECO:0000256" key="10">
    <source>
        <dbReference type="ARBA" id="ARBA00023254"/>
    </source>
</evidence>
<dbReference type="GO" id="GO:0035267">
    <property type="term" value="C:NuA4 histone acetyltransferase complex"/>
    <property type="evidence" value="ECO:0007669"/>
    <property type="project" value="EnsemblFungi"/>
</dbReference>
<evidence type="ECO:0000256" key="8">
    <source>
        <dbReference type="ARBA" id="ARBA00023204"/>
    </source>
</evidence>
<dbReference type="PROSITE" id="PS01359">
    <property type="entry name" value="ZF_PHD_1"/>
    <property type="match status" value="1"/>
</dbReference>
<dbReference type="OMA" id="GPNCKYE"/>
<dbReference type="Pfam" id="PF12998">
    <property type="entry name" value="ING"/>
    <property type="match status" value="1"/>
</dbReference>
<dbReference type="CDD" id="cd15505">
    <property type="entry name" value="PHD_ING"/>
    <property type="match status" value="1"/>
</dbReference>
<dbReference type="SMART" id="SM00249">
    <property type="entry name" value="PHD"/>
    <property type="match status" value="1"/>
</dbReference>
<feature type="binding site" evidence="14">
    <location>
        <position position="243"/>
    </location>
    <ligand>
        <name>Zn(2+)</name>
        <dbReference type="ChEBI" id="CHEBI:29105"/>
        <label>2</label>
    </ligand>
</feature>
<keyword evidence="9 16" id="KW-0539">Nucleus</keyword>
<evidence type="ECO:0000256" key="5">
    <source>
        <dbReference type="ARBA" id="ARBA00022771"/>
    </source>
</evidence>
<dbReference type="FunCoup" id="G0VJ18">
    <property type="interactions" value="341"/>
</dbReference>
<organism evidence="19 20">
    <name type="scientific">Naumovozyma castellii</name>
    <name type="common">Yeast</name>
    <name type="synonym">Saccharomyces castellii</name>
    <dbReference type="NCBI Taxonomy" id="27288"/>
    <lineage>
        <taxon>Eukaryota</taxon>
        <taxon>Fungi</taxon>
        <taxon>Dikarya</taxon>
        <taxon>Ascomycota</taxon>
        <taxon>Saccharomycotina</taxon>
        <taxon>Saccharomycetes</taxon>
        <taxon>Saccharomycetales</taxon>
        <taxon>Saccharomycetaceae</taxon>
        <taxon>Naumovozyma</taxon>
    </lineage>
</organism>
<evidence type="ECO:0000313" key="20">
    <source>
        <dbReference type="Proteomes" id="UP000001640"/>
    </source>
</evidence>
<dbReference type="RefSeq" id="XP_003677844.1">
    <property type="nucleotide sequence ID" value="XM_003677796.1"/>
</dbReference>
<dbReference type="InterPro" id="IPR028651">
    <property type="entry name" value="ING_fam"/>
</dbReference>
<evidence type="ECO:0000256" key="4">
    <source>
        <dbReference type="ARBA" id="ARBA00022763"/>
    </source>
</evidence>
<feature type="compositionally biased region" description="Polar residues" evidence="17">
    <location>
        <begin position="127"/>
        <end position="147"/>
    </location>
</feature>
<dbReference type="InterPro" id="IPR001965">
    <property type="entry name" value="Znf_PHD"/>
</dbReference>
<comment type="similarity">
    <text evidence="2 16">Belongs to the ING family.</text>
</comment>
<dbReference type="InParanoid" id="G0VJ18"/>
<evidence type="ECO:0000256" key="3">
    <source>
        <dbReference type="ARBA" id="ARBA00022723"/>
    </source>
</evidence>
<keyword evidence="4" id="KW-0227">DNA damage</keyword>
<comment type="function">
    <text evidence="12">Component of the NuA4 histone acetyltransferase complex which is involved in transcriptional activation of selected genes principally by acetylation of nucleosomal histone H4 and H2A. The NuA4 complex is also involved in DNA repair. Involved in cell cycle progression and meiosis.</text>
</comment>
<evidence type="ECO:0000256" key="12">
    <source>
        <dbReference type="ARBA" id="ARBA00037044"/>
    </source>
</evidence>
<dbReference type="Gene3D" id="3.30.40.10">
    <property type="entry name" value="Zinc/RING finger domain, C3HC4 (zinc finger)"/>
    <property type="match status" value="1"/>
</dbReference>
<comment type="subunit">
    <text evidence="16">Component of an histone acetyltransferase complex. Interacts with H3K4me3 and to a lesser extent with H3K4me2.</text>
</comment>
<evidence type="ECO:0000256" key="6">
    <source>
        <dbReference type="ARBA" id="ARBA00022833"/>
    </source>
</evidence>
<reference key="2">
    <citation type="submission" date="2011-08" db="EMBL/GenBank/DDBJ databases">
        <title>Genome sequence of Naumovozyma castellii.</title>
        <authorList>
            <person name="Gordon J.L."/>
            <person name="Armisen D."/>
            <person name="Proux-Wera E."/>
            <person name="OhEigeartaigh S.S."/>
            <person name="Byrne K.P."/>
            <person name="Wolfe K.H."/>
        </authorList>
    </citation>
    <scope>NUCLEOTIDE SEQUENCE</scope>
    <source>
        <strain>Type strain:CBS 4309</strain>
    </source>
</reference>
<dbReference type="Gene3D" id="6.10.140.1740">
    <property type="match status" value="1"/>
</dbReference>
<evidence type="ECO:0000256" key="14">
    <source>
        <dbReference type="PIRSR" id="PIRSR628651-51"/>
    </source>
</evidence>
<keyword evidence="10" id="KW-0469">Meiosis</keyword>
<evidence type="ECO:0000256" key="1">
    <source>
        <dbReference type="ARBA" id="ARBA00004123"/>
    </source>
</evidence>
<dbReference type="InterPro" id="IPR019787">
    <property type="entry name" value="Znf_PHD-finger"/>
</dbReference>
<protein>
    <recommendedName>
        <fullName evidence="16">Chromatin modification-related protein</fullName>
    </recommendedName>
</protein>
<feature type="region of interest" description="Disordered" evidence="17">
    <location>
        <begin position="119"/>
        <end position="199"/>
    </location>
</feature>
<dbReference type="STRING" id="1064592.G0VJ18"/>
<keyword evidence="7 16" id="KW-0156">Chromatin regulator</keyword>
<dbReference type="PANTHER" id="PTHR10333">
    <property type="entry name" value="INHIBITOR OF GROWTH PROTEIN"/>
    <property type="match status" value="1"/>
</dbReference>
<evidence type="ECO:0000256" key="2">
    <source>
        <dbReference type="ARBA" id="ARBA00010210"/>
    </source>
</evidence>
<comment type="subcellular location">
    <subcellularLocation>
        <location evidence="1 16">Nucleus</location>
    </subcellularLocation>
</comment>
<dbReference type="InterPro" id="IPR019786">
    <property type="entry name" value="Zinc_finger_PHD-type_CS"/>
</dbReference>
<dbReference type="EMBL" id="HE576759">
    <property type="protein sequence ID" value="CCC71496.1"/>
    <property type="molecule type" value="Genomic_DNA"/>
</dbReference>
<feature type="compositionally biased region" description="Polar residues" evidence="17">
    <location>
        <begin position="171"/>
        <end position="196"/>
    </location>
</feature>
<dbReference type="GO" id="GO:0032777">
    <property type="term" value="C:piccolo histone acetyltransferase complex"/>
    <property type="evidence" value="ECO:0007669"/>
    <property type="project" value="EnsemblFungi"/>
</dbReference>
<dbReference type="AlphaFoldDB" id="G0VJ18"/>
<proteinExistence type="inferred from homology"/>
<reference evidence="19 20" key="1">
    <citation type="journal article" date="2011" name="Proc. Natl. Acad. Sci. U.S.A.">
        <title>Evolutionary erosion of yeast sex chromosomes by mating-type switching accidents.</title>
        <authorList>
            <person name="Gordon J.L."/>
            <person name="Armisen D."/>
            <person name="Proux-Wera E."/>
            <person name="Oheigeartaigh S.S."/>
            <person name="Byrne K.P."/>
            <person name="Wolfe K.H."/>
        </authorList>
    </citation>
    <scope>NUCLEOTIDE SEQUENCE [LARGE SCALE GENOMIC DNA]</scope>
    <source>
        <strain evidence="20">ATCC 76901 / BCRC 22586 / CBS 4309 / NBRC 1992 / NRRL Y-12630</strain>
    </source>
</reference>
<evidence type="ECO:0000256" key="16">
    <source>
        <dbReference type="RuleBase" id="RU361213"/>
    </source>
</evidence>
<evidence type="ECO:0000259" key="18">
    <source>
        <dbReference type="PROSITE" id="PS50016"/>
    </source>
</evidence>
<evidence type="ECO:0000313" key="19">
    <source>
        <dbReference type="EMBL" id="CCC71496.1"/>
    </source>
</evidence>
<evidence type="ECO:0000256" key="9">
    <source>
        <dbReference type="ARBA" id="ARBA00023242"/>
    </source>
</evidence>
<gene>
    <name evidence="19" type="primary">NCAS0H01860</name>
    <name evidence="19" type="ordered locus">NCAS_0H01860</name>
</gene>
<dbReference type="GO" id="GO:0006355">
    <property type="term" value="P:regulation of DNA-templated transcription"/>
    <property type="evidence" value="ECO:0007669"/>
    <property type="project" value="TreeGrafter"/>
</dbReference>
<feature type="binding site" evidence="14">
    <location>
        <position position="249"/>
    </location>
    <ligand>
        <name>Zn(2+)</name>
        <dbReference type="ChEBI" id="CHEBI:29105"/>
        <label>1</label>
    </ligand>
</feature>
<keyword evidence="3 14" id="KW-0479">Metal-binding</keyword>
<feature type="domain" description="PHD-type" evidence="18">
    <location>
        <begin position="222"/>
        <end position="271"/>
    </location>
</feature>
<keyword evidence="20" id="KW-1185">Reference proteome</keyword>
<dbReference type="eggNOG" id="KOG1973">
    <property type="taxonomic scope" value="Eukaryota"/>
</dbReference>
<dbReference type="GO" id="GO:0006281">
    <property type="term" value="P:DNA repair"/>
    <property type="evidence" value="ECO:0007669"/>
    <property type="project" value="UniProtKB-KW"/>
</dbReference>
<keyword evidence="6 14" id="KW-0862">Zinc</keyword>
<dbReference type="PANTHER" id="PTHR10333:SF100">
    <property type="entry name" value="CHROMATIN MODIFICATION-RELATED PROTEIN YNG2"/>
    <property type="match status" value="1"/>
</dbReference>
<evidence type="ECO:0000256" key="17">
    <source>
        <dbReference type="SAM" id="MobiDB-lite"/>
    </source>
</evidence>
<dbReference type="GeneID" id="96905174"/>
<comment type="function">
    <text evidence="16">Component of an histone acetyltransferase complex.</text>
</comment>
<dbReference type="FunFam" id="3.30.40.10:FF:000436">
    <property type="entry name" value="Chromatin modification-related protein"/>
    <property type="match status" value="1"/>
</dbReference>
<name>G0VJ18_NAUCA</name>
<evidence type="ECO:0000256" key="11">
    <source>
        <dbReference type="ARBA" id="ARBA00023306"/>
    </source>
</evidence>
<dbReference type="HOGENOM" id="CLU_031900_2_0_1"/>
<feature type="binding site" evidence="14">
    <location>
        <position position="225"/>
    </location>
    <ligand>
        <name>Zn(2+)</name>
        <dbReference type="ChEBI" id="CHEBI:29105"/>
        <label>1</label>
    </ligand>
</feature>
<feature type="binding site" evidence="14">
    <location>
        <position position="265"/>
    </location>
    <ligand>
        <name>Zn(2+)</name>
        <dbReference type="ChEBI" id="CHEBI:29105"/>
        <label>2</label>
    </ligand>
</feature>
<dbReference type="InterPro" id="IPR013083">
    <property type="entry name" value="Znf_RING/FYVE/PHD"/>
</dbReference>
<evidence type="ECO:0000256" key="13">
    <source>
        <dbReference type="PIRSR" id="PIRSR628651-50"/>
    </source>
</evidence>
<dbReference type="GO" id="GO:0140002">
    <property type="term" value="F:histone H3K4me3 reader activity"/>
    <property type="evidence" value="ECO:0007669"/>
    <property type="project" value="EnsemblFungi"/>
</dbReference>
<dbReference type="CDD" id="cd16858">
    <property type="entry name" value="ING_ING3_Yng2p"/>
    <property type="match status" value="1"/>
</dbReference>
<comment type="domain">
    <text evidence="16">The PHD-type zinc finger mediates the binding to H3K4me3.</text>
</comment>
<keyword evidence="5 15" id="KW-0863">Zinc-finger</keyword>
<dbReference type="InterPro" id="IPR024610">
    <property type="entry name" value="ING_N_histone-binding"/>
</dbReference>
<evidence type="ECO:0000256" key="7">
    <source>
        <dbReference type="ARBA" id="ARBA00022853"/>
    </source>
</evidence>
<accession>G0VJ18</accession>
<dbReference type="GO" id="GO:0004402">
    <property type="term" value="F:histone acetyltransferase activity"/>
    <property type="evidence" value="ECO:0007669"/>
    <property type="project" value="EnsemblFungi"/>
</dbReference>
<dbReference type="GO" id="GO:0051321">
    <property type="term" value="P:meiotic cell cycle"/>
    <property type="evidence" value="ECO:0007669"/>
    <property type="project" value="UniProtKB-KW"/>
</dbReference>
<feature type="site" description="Histone H3K4me3 binding" evidence="13">
    <location>
        <position position="224"/>
    </location>
</feature>
<feature type="binding site" evidence="14">
    <location>
        <position position="268"/>
    </location>
    <ligand>
        <name>Zn(2+)</name>
        <dbReference type="ChEBI" id="CHEBI:29105"/>
        <label>2</label>
    </ligand>
</feature>
<dbReference type="SMART" id="SM01408">
    <property type="entry name" value="ING"/>
    <property type="match status" value="1"/>
</dbReference>
<keyword evidence="11" id="KW-0131">Cell cycle</keyword>
<feature type="site" description="Histone H3K4me3 binding" evidence="13">
    <location>
        <position position="235"/>
    </location>
</feature>
<feature type="binding site" evidence="14">
    <location>
        <position position="227"/>
    </location>
    <ligand>
        <name>Zn(2+)</name>
        <dbReference type="ChEBI" id="CHEBI:29105"/>
        <label>1</label>
    </ligand>
</feature>
<dbReference type="KEGG" id="ncs:NCAS_0H01860"/>
<keyword evidence="8" id="KW-0234">DNA repair</keyword>